<dbReference type="CDD" id="cd05374">
    <property type="entry name" value="17beta-HSD-like_SDR_c"/>
    <property type="match status" value="1"/>
</dbReference>
<dbReference type="InterPro" id="IPR036291">
    <property type="entry name" value="NAD(P)-bd_dom_sf"/>
</dbReference>
<dbReference type="PRINTS" id="PR00081">
    <property type="entry name" value="GDHRDH"/>
</dbReference>
<dbReference type="FunCoup" id="A0A067P4Q3">
    <property type="interactions" value="1"/>
</dbReference>
<dbReference type="EMBL" id="KL197775">
    <property type="protein sequence ID" value="KDQ49764.1"/>
    <property type="molecule type" value="Genomic_DNA"/>
</dbReference>
<keyword evidence="7" id="KW-1185">Reference proteome</keyword>
<sequence length="322" mass="34953">MHGVWGTYKTSRSNSTVPHSTHSLPPMPSQLVWVITGTSYVGIGRELTFAALNRGDKVIATARARSISALGDLKDKGADILELDVTSPLENLKEIAAAAVKIHGRVDVLVNNAGALTTAAILEDQSPEETLQQMNTNILGPLNVTRAFLPYMRERRVGTIIWIGSLGGWMSFPLCGAYCASKYAMRGVSQALHTEIAPLGLRSICIELGNYRTEFLSPSHRAPLRQKIEDYKEMAEAGDAFVSGFHGKEPGSPAKATSIIVDIVRGEGMAEGKDVPLVLSLGRDCYGGVKKVCEDTLRRLEEWKEVSISTDLDDTDCIRLAI</sequence>
<reference evidence="7" key="1">
    <citation type="journal article" date="2014" name="Proc. Natl. Acad. Sci. U.S.A.">
        <title>Extensive sampling of basidiomycete genomes demonstrates inadequacy of the white-rot/brown-rot paradigm for wood decay fungi.</title>
        <authorList>
            <person name="Riley R."/>
            <person name="Salamov A.A."/>
            <person name="Brown D.W."/>
            <person name="Nagy L.G."/>
            <person name="Floudas D."/>
            <person name="Held B.W."/>
            <person name="Levasseur A."/>
            <person name="Lombard V."/>
            <person name="Morin E."/>
            <person name="Otillar R."/>
            <person name="Lindquist E.A."/>
            <person name="Sun H."/>
            <person name="LaButti K.M."/>
            <person name="Schmutz J."/>
            <person name="Jabbour D."/>
            <person name="Luo H."/>
            <person name="Baker S.E."/>
            <person name="Pisabarro A.G."/>
            <person name="Walton J.D."/>
            <person name="Blanchette R.A."/>
            <person name="Henrissat B."/>
            <person name="Martin F."/>
            <person name="Cullen D."/>
            <person name="Hibbett D.S."/>
            <person name="Grigoriev I.V."/>
        </authorList>
    </citation>
    <scope>NUCLEOTIDE SEQUENCE [LARGE SCALE GENOMIC DNA]</scope>
    <source>
        <strain evidence="7">MUCL 33604</strain>
    </source>
</reference>
<feature type="region of interest" description="Disordered" evidence="5">
    <location>
        <begin position="1"/>
        <end position="23"/>
    </location>
</feature>
<evidence type="ECO:0000256" key="1">
    <source>
        <dbReference type="ARBA" id="ARBA00006484"/>
    </source>
</evidence>
<dbReference type="STRING" id="933084.A0A067P4Q3"/>
<proteinExistence type="inferred from homology"/>
<dbReference type="InterPro" id="IPR020904">
    <property type="entry name" value="Sc_DH/Rdtase_CS"/>
</dbReference>
<accession>A0A067P4Q3</accession>
<dbReference type="InterPro" id="IPR002347">
    <property type="entry name" value="SDR_fam"/>
</dbReference>
<keyword evidence="2" id="KW-0521">NADP</keyword>
<evidence type="ECO:0000256" key="5">
    <source>
        <dbReference type="SAM" id="MobiDB-lite"/>
    </source>
</evidence>
<dbReference type="Gene3D" id="3.40.50.720">
    <property type="entry name" value="NAD(P)-binding Rossmann-like Domain"/>
    <property type="match status" value="1"/>
</dbReference>
<keyword evidence="3" id="KW-0560">Oxidoreductase</keyword>
<dbReference type="PANTHER" id="PTHR43976:SF16">
    <property type="entry name" value="SHORT-CHAIN DEHYDROGENASE_REDUCTASE FAMILY PROTEIN"/>
    <property type="match status" value="1"/>
</dbReference>
<evidence type="ECO:0000256" key="2">
    <source>
        <dbReference type="ARBA" id="ARBA00022857"/>
    </source>
</evidence>
<protein>
    <submittedName>
        <fullName evidence="6">Uncharacterized protein</fullName>
    </submittedName>
</protein>
<dbReference type="InterPro" id="IPR051911">
    <property type="entry name" value="SDR_oxidoreductase"/>
</dbReference>
<evidence type="ECO:0000256" key="4">
    <source>
        <dbReference type="RuleBase" id="RU000363"/>
    </source>
</evidence>
<dbReference type="HOGENOM" id="CLU_010194_2_9_1"/>
<dbReference type="PANTHER" id="PTHR43976">
    <property type="entry name" value="SHORT CHAIN DEHYDROGENASE"/>
    <property type="match status" value="1"/>
</dbReference>
<dbReference type="Proteomes" id="UP000027265">
    <property type="component" value="Unassembled WGS sequence"/>
</dbReference>
<comment type="similarity">
    <text evidence="1 4">Belongs to the short-chain dehydrogenases/reductases (SDR) family.</text>
</comment>
<dbReference type="PROSITE" id="PS00061">
    <property type="entry name" value="ADH_SHORT"/>
    <property type="match status" value="1"/>
</dbReference>
<dbReference type="InParanoid" id="A0A067P4Q3"/>
<organism evidence="6 7">
    <name type="scientific">Jaapia argillacea MUCL 33604</name>
    <dbReference type="NCBI Taxonomy" id="933084"/>
    <lineage>
        <taxon>Eukaryota</taxon>
        <taxon>Fungi</taxon>
        <taxon>Dikarya</taxon>
        <taxon>Basidiomycota</taxon>
        <taxon>Agaricomycotina</taxon>
        <taxon>Agaricomycetes</taxon>
        <taxon>Agaricomycetidae</taxon>
        <taxon>Jaapiales</taxon>
        <taxon>Jaapiaceae</taxon>
        <taxon>Jaapia</taxon>
    </lineage>
</organism>
<feature type="compositionally biased region" description="Polar residues" evidence="5">
    <location>
        <begin position="8"/>
        <end position="23"/>
    </location>
</feature>
<name>A0A067P4Q3_9AGAM</name>
<evidence type="ECO:0000256" key="3">
    <source>
        <dbReference type="ARBA" id="ARBA00023002"/>
    </source>
</evidence>
<dbReference type="PRINTS" id="PR00080">
    <property type="entry name" value="SDRFAMILY"/>
</dbReference>
<dbReference type="SUPFAM" id="SSF51735">
    <property type="entry name" value="NAD(P)-binding Rossmann-fold domains"/>
    <property type="match status" value="1"/>
</dbReference>
<evidence type="ECO:0000313" key="6">
    <source>
        <dbReference type="EMBL" id="KDQ49764.1"/>
    </source>
</evidence>
<dbReference type="AlphaFoldDB" id="A0A067P4Q3"/>
<evidence type="ECO:0000313" key="7">
    <source>
        <dbReference type="Proteomes" id="UP000027265"/>
    </source>
</evidence>
<gene>
    <name evidence="6" type="ORF">JAAARDRAFT_42602</name>
</gene>
<dbReference type="OrthoDB" id="1274115at2759"/>
<dbReference type="Pfam" id="PF00106">
    <property type="entry name" value="adh_short"/>
    <property type="match status" value="1"/>
</dbReference>
<dbReference type="GO" id="GO:0016491">
    <property type="term" value="F:oxidoreductase activity"/>
    <property type="evidence" value="ECO:0007669"/>
    <property type="project" value="UniProtKB-KW"/>
</dbReference>